<evidence type="ECO:0000256" key="1">
    <source>
        <dbReference type="ARBA" id="ARBA00004141"/>
    </source>
</evidence>
<dbReference type="InterPro" id="IPR046338">
    <property type="entry name" value="GAIN_dom_sf"/>
</dbReference>
<dbReference type="PANTHER" id="PTHR12011:SF347">
    <property type="entry name" value="FI21270P1-RELATED"/>
    <property type="match status" value="1"/>
</dbReference>
<dbReference type="Gene3D" id="1.20.1070.10">
    <property type="entry name" value="Rhodopsin 7-helix transmembrane proteins"/>
    <property type="match status" value="1"/>
</dbReference>
<proteinExistence type="predicted"/>
<dbReference type="SMART" id="SM00303">
    <property type="entry name" value="GPS"/>
    <property type="match status" value="1"/>
</dbReference>
<keyword evidence="3 6" id="KW-1133">Transmembrane helix</keyword>
<dbReference type="Pfam" id="PF01825">
    <property type="entry name" value="GPS"/>
    <property type="match status" value="1"/>
</dbReference>
<accession>A0A3M6UR06</accession>
<dbReference type="InterPro" id="IPR000203">
    <property type="entry name" value="GPS"/>
</dbReference>
<dbReference type="STRING" id="46731.A0A3M6UR06"/>
<keyword evidence="2 6" id="KW-0812">Transmembrane</keyword>
<dbReference type="InterPro" id="IPR000832">
    <property type="entry name" value="GPCR_2_secretin-like"/>
</dbReference>
<dbReference type="Pfam" id="PF00002">
    <property type="entry name" value="7tm_2"/>
    <property type="match status" value="1"/>
</dbReference>
<keyword evidence="9" id="KW-1185">Reference proteome</keyword>
<dbReference type="GO" id="GO:0004930">
    <property type="term" value="F:G protein-coupled receptor activity"/>
    <property type="evidence" value="ECO:0007669"/>
    <property type="project" value="InterPro"/>
</dbReference>
<feature type="transmembrane region" description="Helical" evidence="6">
    <location>
        <begin position="89"/>
        <end position="109"/>
    </location>
</feature>
<comment type="caution">
    <text evidence="8">The sequence shown here is derived from an EMBL/GenBank/DDBJ whole genome shotgun (WGS) entry which is preliminary data.</text>
</comment>
<dbReference type="Gene3D" id="2.60.220.50">
    <property type="match status" value="1"/>
</dbReference>
<dbReference type="PANTHER" id="PTHR12011">
    <property type="entry name" value="ADHESION G-PROTEIN COUPLED RECEPTOR"/>
    <property type="match status" value="1"/>
</dbReference>
<keyword evidence="5" id="KW-1015">Disulfide bond</keyword>
<comment type="subcellular location">
    <subcellularLocation>
        <location evidence="1">Membrane</location>
        <topology evidence="1">Multi-pass membrane protein</topology>
    </subcellularLocation>
</comment>
<dbReference type="AlphaFoldDB" id="A0A3M6UR06"/>
<reference evidence="8 9" key="1">
    <citation type="journal article" date="2018" name="Sci. Rep.">
        <title>Comparative analysis of the Pocillopora damicornis genome highlights role of immune system in coral evolution.</title>
        <authorList>
            <person name="Cunning R."/>
            <person name="Bay R.A."/>
            <person name="Gillette P."/>
            <person name="Baker A.C."/>
            <person name="Traylor-Knowles N."/>
        </authorList>
    </citation>
    <scope>NUCLEOTIDE SEQUENCE [LARGE SCALE GENOMIC DNA]</scope>
    <source>
        <strain evidence="8">RSMAS</strain>
        <tissue evidence="8">Whole animal</tissue>
    </source>
</reference>
<evidence type="ECO:0000313" key="9">
    <source>
        <dbReference type="Proteomes" id="UP000275408"/>
    </source>
</evidence>
<evidence type="ECO:0000256" key="4">
    <source>
        <dbReference type="ARBA" id="ARBA00023136"/>
    </source>
</evidence>
<sequence length="129" mass="14335">MSPIFSIDGWSDEGCHVSKRKSDYTECSCNHLTHFAVLFDYTAETEKDEKILTILTYVGLILSLIGIILTLASYALLTDVHQPLSQVRLSLIASLGLGQIMFLAGINATQDKIKERLNRKFNAVFPATN</sequence>
<evidence type="ECO:0000259" key="7">
    <source>
        <dbReference type="PROSITE" id="PS50221"/>
    </source>
</evidence>
<keyword evidence="4 6" id="KW-0472">Membrane</keyword>
<dbReference type="OrthoDB" id="1100386at2759"/>
<feature type="domain" description="GAIN-B" evidence="7">
    <location>
        <begin position="1"/>
        <end position="45"/>
    </location>
</feature>
<dbReference type="Proteomes" id="UP000275408">
    <property type="component" value="Unassembled WGS sequence"/>
</dbReference>
<feature type="transmembrane region" description="Helical" evidence="6">
    <location>
        <begin position="54"/>
        <end position="77"/>
    </location>
</feature>
<evidence type="ECO:0000256" key="6">
    <source>
        <dbReference type="SAM" id="Phobius"/>
    </source>
</evidence>
<gene>
    <name evidence="8" type="ORF">pdam_00016390</name>
</gene>
<organism evidence="8 9">
    <name type="scientific">Pocillopora damicornis</name>
    <name type="common">Cauliflower coral</name>
    <name type="synonym">Millepora damicornis</name>
    <dbReference type="NCBI Taxonomy" id="46731"/>
    <lineage>
        <taxon>Eukaryota</taxon>
        <taxon>Metazoa</taxon>
        <taxon>Cnidaria</taxon>
        <taxon>Anthozoa</taxon>
        <taxon>Hexacorallia</taxon>
        <taxon>Scleractinia</taxon>
        <taxon>Astrocoeniina</taxon>
        <taxon>Pocilloporidae</taxon>
        <taxon>Pocillopora</taxon>
    </lineage>
</organism>
<evidence type="ECO:0000256" key="5">
    <source>
        <dbReference type="ARBA" id="ARBA00023157"/>
    </source>
</evidence>
<dbReference type="PROSITE" id="PS50221">
    <property type="entry name" value="GAIN_B"/>
    <property type="match status" value="1"/>
</dbReference>
<dbReference type="GO" id="GO:0005886">
    <property type="term" value="C:plasma membrane"/>
    <property type="evidence" value="ECO:0007669"/>
    <property type="project" value="TreeGrafter"/>
</dbReference>
<evidence type="ECO:0000256" key="3">
    <source>
        <dbReference type="ARBA" id="ARBA00022989"/>
    </source>
</evidence>
<evidence type="ECO:0000313" key="8">
    <source>
        <dbReference type="EMBL" id="RMX55994.1"/>
    </source>
</evidence>
<name>A0A3M6UR06_POCDA</name>
<protein>
    <recommendedName>
        <fullName evidence="7">GAIN-B domain-containing protein</fullName>
    </recommendedName>
</protein>
<dbReference type="EMBL" id="RCHS01000955">
    <property type="protein sequence ID" value="RMX55994.1"/>
    <property type="molecule type" value="Genomic_DNA"/>
</dbReference>
<evidence type="ECO:0000256" key="2">
    <source>
        <dbReference type="ARBA" id="ARBA00022692"/>
    </source>
</evidence>
<dbReference type="InterPro" id="IPR057244">
    <property type="entry name" value="GAIN_B"/>
</dbReference>